<dbReference type="AlphaFoldDB" id="A0AAV4Q9D7"/>
<comment type="caution">
    <text evidence="1">The sequence shown here is derived from an EMBL/GenBank/DDBJ whole genome shotgun (WGS) entry which is preliminary data.</text>
</comment>
<protein>
    <submittedName>
        <fullName evidence="1">Uncharacterized protein</fullName>
    </submittedName>
</protein>
<evidence type="ECO:0000313" key="1">
    <source>
        <dbReference type="EMBL" id="GIY06298.1"/>
    </source>
</evidence>
<reference evidence="1 2" key="1">
    <citation type="submission" date="2021-06" db="EMBL/GenBank/DDBJ databases">
        <title>Caerostris extrusa draft genome.</title>
        <authorList>
            <person name="Kono N."/>
            <person name="Arakawa K."/>
        </authorList>
    </citation>
    <scope>NUCLEOTIDE SEQUENCE [LARGE SCALE GENOMIC DNA]</scope>
</reference>
<dbReference type="EMBL" id="BPLR01005945">
    <property type="protein sequence ID" value="GIY06298.1"/>
    <property type="molecule type" value="Genomic_DNA"/>
</dbReference>
<gene>
    <name evidence="1" type="ORF">CEXT_567171</name>
</gene>
<organism evidence="1 2">
    <name type="scientific">Caerostris extrusa</name>
    <name type="common">Bark spider</name>
    <name type="synonym">Caerostris bankana</name>
    <dbReference type="NCBI Taxonomy" id="172846"/>
    <lineage>
        <taxon>Eukaryota</taxon>
        <taxon>Metazoa</taxon>
        <taxon>Ecdysozoa</taxon>
        <taxon>Arthropoda</taxon>
        <taxon>Chelicerata</taxon>
        <taxon>Arachnida</taxon>
        <taxon>Araneae</taxon>
        <taxon>Araneomorphae</taxon>
        <taxon>Entelegynae</taxon>
        <taxon>Araneoidea</taxon>
        <taxon>Araneidae</taxon>
        <taxon>Caerostris</taxon>
    </lineage>
</organism>
<evidence type="ECO:0000313" key="2">
    <source>
        <dbReference type="Proteomes" id="UP001054945"/>
    </source>
</evidence>
<accession>A0AAV4Q9D7</accession>
<proteinExistence type="predicted"/>
<keyword evidence="2" id="KW-1185">Reference proteome</keyword>
<dbReference type="Proteomes" id="UP001054945">
    <property type="component" value="Unassembled WGS sequence"/>
</dbReference>
<sequence>MIRIAQGRKAGEIRRGNPQPVAPKLRFKEWKRTRENALFLIFPLEENDSNRSTTKADEIRKANPQTLFVSVKANPVKEEDFAAFETLLNFKFLNCVSKNGKGLSF</sequence>
<name>A0AAV4Q9D7_CAEEX</name>